<feature type="chain" id="PRO_5032884494" evidence="1">
    <location>
        <begin position="19"/>
        <end position="67"/>
    </location>
</feature>
<proteinExistence type="predicted"/>
<dbReference type="AlphaFoldDB" id="A0A820RKF9"/>
<comment type="caution">
    <text evidence="2">The sequence shown here is derived from an EMBL/GenBank/DDBJ whole genome shotgun (WGS) entry which is preliminary data.</text>
</comment>
<feature type="signal peptide" evidence="1">
    <location>
        <begin position="1"/>
        <end position="18"/>
    </location>
</feature>
<sequence>MLNLYIIVFLLLITNVSSSNDLPRISCYRISGVPTRNNDIEGEAYKSSLRFIGKTNPVTEILINQAN</sequence>
<accession>A0A820RKF9</accession>
<keyword evidence="1" id="KW-0732">Signal</keyword>
<feature type="non-terminal residue" evidence="2">
    <location>
        <position position="1"/>
    </location>
</feature>
<evidence type="ECO:0000256" key="1">
    <source>
        <dbReference type="SAM" id="SignalP"/>
    </source>
</evidence>
<protein>
    <submittedName>
        <fullName evidence="2">Uncharacterized protein</fullName>
    </submittedName>
</protein>
<reference evidence="2" key="1">
    <citation type="submission" date="2021-02" db="EMBL/GenBank/DDBJ databases">
        <authorList>
            <person name="Nowell W R."/>
        </authorList>
    </citation>
    <scope>NUCLEOTIDE SEQUENCE</scope>
</reference>
<name>A0A820RKF9_9BILA</name>
<gene>
    <name evidence="2" type="ORF">KXQ929_LOCUS53189</name>
</gene>
<evidence type="ECO:0000313" key="3">
    <source>
        <dbReference type="Proteomes" id="UP000663868"/>
    </source>
</evidence>
<dbReference type="EMBL" id="CAJOBB010029578">
    <property type="protein sequence ID" value="CAF4437836.1"/>
    <property type="molecule type" value="Genomic_DNA"/>
</dbReference>
<organism evidence="2 3">
    <name type="scientific">Adineta steineri</name>
    <dbReference type="NCBI Taxonomy" id="433720"/>
    <lineage>
        <taxon>Eukaryota</taxon>
        <taxon>Metazoa</taxon>
        <taxon>Spiralia</taxon>
        <taxon>Gnathifera</taxon>
        <taxon>Rotifera</taxon>
        <taxon>Eurotatoria</taxon>
        <taxon>Bdelloidea</taxon>
        <taxon>Adinetida</taxon>
        <taxon>Adinetidae</taxon>
        <taxon>Adineta</taxon>
    </lineage>
</organism>
<evidence type="ECO:0000313" key="2">
    <source>
        <dbReference type="EMBL" id="CAF4437836.1"/>
    </source>
</evidence>
<dbReference type="Proteomes" id="UP000663868">
    <property type="component" value="Unassembled WGS sequence"/>
</dbReference>